<feature type="domain" description="2Fe-2S ferredoxin-type" evidence="8">
    <location>
        <begin position="32"/>
        <end position="108"/>
    </location>
</feature>
<dbReference type="GO" id="GO:0046872">
    <property type="term" value="F:metal ion binding"/>
    <property type="evidence" value="ECO:0007669"/>
    <property type="project" value="UniProtKB-KW"/>
</dbReference>
<keyword evidence="3 9" id="KW-0560">Oxidoreductase</keyword>
<dbReference type="SUPFAM" id="SSF47741">
    <property type="entry name" value="CO dehydrogenase ISP C-domain like"/>
    <property type="match status" value="1"/>
</dbReference>
<organism evidence="9 10">
    <name type="scientific">Halosaccharopolyspora lacisalsi</name>
    <dbReference type="NCBI Taxonomy" id="1000566"/>
    <lineage>
        <taxon>Bacteria</taxon>
        <taxon>Bacillati</taxon>
        <taxon>Actinomycetota</taxon>
        <taxon>Actinomycetes</taxon>
        <taxon>Pseudonocardiales</taxon>
        <taxon>Pseudonocardiaceae</taxon>
        <taxon>Halosaccharopolyspora</taxon>
    </lineage>
</organism>
<dbReference type="PANTHER" id="PTHR44379:SF5">
    <property type="entry name" value="OXIDOREDUCTASE WITH IRON-SULFUR SUBUNIT"/>
    <property type="match status" value="1"/>
</dbReference>
<dbReference type="EC" id="1.2.7.4" evidence="9"/>
<keyword evidence="4" id="KW-0408">Iron</keyword>
<dbReference type="AlphaFoldDB" id="A0A839DX74"/>
<evidence type="ECO:0000256" key="3">
    <source>
        <dbReference type="ARBA" id="ARBA00023002"/>
    </source>
</evidence>
<dbReference type="Gene3D" id="3.30.530.20">
    <property type="match status" value="1"/>
</dbReference>
<dbReference type="EMBL" id="JACGWZ010000001">
    <property type="protein sequence ID" value="MBA8824047.1"/>
    <property type="molecule type" value="Genomic_DNA"/>
</dbReference>
<keyword evidence="2" id="KW-0479">Metal-binding</keyword>
<evidence type="ECO:0000313" key="10">
    <source>
        <dbReference type="Proteomes" id="UP000569329"/>
    </source>
</evidence>
<gene>
    <name evidence="9" type="ORF">FHX42_001376</name>
</gene>
<feature type="region of interest" description="Disordered" evidence="7">
    <location>
        <begin position="1"/>
        <end position="29"/>
    </location>
</feature>
<evidence type="ECO:0000256" key="2">
    <source>
        <dbReference type="ARBA" id="ARBA00022723"/>
    </source>
</evidence>
<proteinExistence type="predicted"/>
<sequence length="439" mass="46253">MTTSENTHDTARSADRREGKPRPVSAGADEPVEVRLSVNGTPAVLRLPPRHTLADALRDHLGLTGTHLGCEHGVCGMCTVMVDGEAARACLLFACQLDGSDVVTVEGLGRPDDLHPLQESFGHHHALQCGFCTPGFLMSSYDLLSHKPGIAEEEIPEELSGVICRCTGYRNIVSAVSETSREHPEGVPEPGNCAHRALVGRAGGQAAGLPGGAEGVSDTQRADAASQDVEIVLPDSDPTVSVEVTTDLDVPFEKVWRVLDDVHLLATCLPGAELTDDLGNEHYTGRARVAVGPIKLSFTGVAHITEHDRESGRIRVLAQGQDTGGAQTQADLTLVAESTETGTRLQADAAVYLTGRIAQFGRALAGDISRRMFEQFADSVKQAATSGQAPTTPAGAPSALRLVAGTLATRIRRVLRHIGLGKGNSRRGGTPTDGFRQAG</sequence>
<protein>
    <submittedName>
        <fullName evidence="9">Carbon-monoxide dehydrogenase small subunit</fullName>
        <ecNumber evidence="9">1.2.7.4</ecNumber>
    </submittedName>
</protein>
<evidence type="ECO:0000256" key="5">
    <source>
        <dbReference type="ARBA" id="ARBA00023014"/>
    </source>
</evidence>
<evidence type="ECO:0000259" key="8">
    <source>
        <dbReference type="PROSITE" id="PS51085"/>
    </source>
</evidence>
<dbReference type="CDD" id="cd00207">
    <property type="entry name" value="fer2"/>
    <property type="match status" value="1"/>
</dbReference>
<dbReference type="InterPro" id="IPR036884">
    <property type="entry name" value="2Fe-2S-bd_dom_sf"/>
</dbReference>
<dbReference type="Pfam" id="PF06240">
    <property type="entry name" value="COXG"/>
    <property type="match status" value="1"/>
</dbReference>
<dbReference type="PROSITE" id="PS51085">
    <property type="entry name" value="2FE2S_FER_2"/>
    <property type="match status" value="1"/>
</dbReference>
<dbReference type="SUPFAM" id="SSF55961">
    <property type="entry name" value="Bet v1-like"/>
    <property type="match status" value="1"/>
</dbReference>
<dbReference type="InterPro" id="IPR051452">
    <property type="entry name" value="Diverse_Oxidoreductases"/>
</dbReference>
<reference evidence="9 10" key="1">
    <citation type="submission" date="2020-07" db="EMBL/GenBank/DDBJ databases">
        <title>Sequencing the genomes of 1000 actinobacteria strains.</title>
        <authorList>
            <person name="Klenk H.-P."/>
        </authorList>
    </citation>
    <scope>NUCLEOTIDE SEQUENCE [LARGE SCALE GENOMIC DNA]</scope>
    <source>
        <strain evidence="9 10">DSM 45975</strain>
    </source>
</reference>
<dbReference type="Gene3D" id="3.10.20.30">
    <property type="match status" value="1"/>
</dbReference>
<dbReference type="InterPro" id="IPR001041">
    <property type="entry name" value="2Fe-2S_ferredoxin-type"/>
</dbReference>
<dbReference type="Proteomes" id="UP000569329">
    <property type="component" value="Unassembled WGS sequence"/>
</dbReference>
<feature type="compositionally biased region" description="Basic and acidic residues" evidence="7">
    <location>
        <begin position="1"/>
        <end position="21"/>
    </location>
</feature>
<keyword evidence="10" id="KW-1185">Reference proteome</keyword>
<dbReference type="RefSeq" id="WP_182543217.1">
    <property type="nucleotide sequence ID" value="NZ_JACGWZ010000001.1"/>
</dbReference>
<evidence type="ECO:0000256" key="6">
    <source>
        <dbReference type="ARBA" id="ARBA00060707"/>
    </source>
</evidence>
<comment type="caution">
    <text evidence="9">The sequence shown here is derived from an EMBL/GenBank/DDBJ whole genome shotgun (WGS) entry which is preliminary data.</text>
</comment>
<evidence type="ECO:0000256" key="7">
    <source>
        <dbReference type="SAM" id="MobiDB-lite"/>
    </source>
</evidence>
<dbReference type="Pfam" id="PF00111">
    <property type="entry name" value="Fer2"/>
    <property type="match status" value="1"/>
</dbReference>
<evidence type="ECO:0000256" key="4">
    <source>
        <dbReference type="ARBA" id="ARBA00023004"/>
    </source>
</evidence>
<dbReference type="SUPFAM" id="SSF54292">
    <property type="entry name" value="2Fe-2S ferredoxin-like"/>
    <property type="match status" value="1"/>
</dbReference>
<evidence type="ECO:0000313" key="9">
    <source>
        <dbReference type="EMBL" id="MBA8824047.1"/>
    </source>
</evidence>
<dbReference type="PROSITE" id="PS00197">
    <property type="entry name" value="2FE2S_FER_1"/>
    <property type="match status" value="1"/>
</dbReference>
<comment type="pathway">
    <text evidence="6">Alkaloid degradation; nicotine degradation.</text>
</comment>
<dbReference type="InterPro" id="IPR036010">
    <property type="entry name" value="2Fe-2S_ferredoxin-like_sf"/>
</dbReference>
<keyword evidence="1" id="KW-0001">2Fe-2S</keyword>
<name>A0A839DX74_9PSEU</name>
<accession>A0A839DX74</accession>
<dbReference type="FunFam" id="3.10.20.30:FF:000020">
    <property type="entry name" value="Xanthine dehydrogenase iron-sulfur subunit"/>
    <property type="match status" value="1"/>
</dbReference>
<evidence type="ECO:0000256" key="1">
    <source>
        <dbReference type="ARBA" id="ARBA00022714"/>
    </source>
</evidence>
<keyword evidence="5" id="KW-0411">Iron-sulfur</keyword>
<dbReference type="PANTHER" id="PTHR44379">
    <property type="entry name" value="OXIDOREDUCTASE WITH IRON-SULFUR SUBUNIT"/>
    <property type="match status" value="1"/>
</dbReference>
<dbReference type="InterPro" id="IPR023393">
    <property type="entry name" value="START-like_dom_sf"/>
</dbReference>
<dbReference type="Pfam" id="PF01799">
    <property type="entry name" value="Fer2_2"/>
    <property type="match status" value="1"/>
</dbReference>
<dbReference type="GO" id="GO:0051537">
    <property type="term" value="F:2 iron, 2 sulfur cluster binding"/>
    <property type="evidence" value="ECO:0007669"/>
    <property type="project" value="UniProtKB-KW"/>
</dbReference>
<feature type="region of interest" description="Disordered" evidence="7">
    <location>
        <begin position="419"/>
        <end position="439"/>
    </location>
</feature>
<dbReference type="CDD" id="cd07823">
    <property type="entry name" value="SRPBCC_5"/>
    <property type="match status" value="1"/>
</dbReference>
<dbReference type="InterPro" id="IPR006058">
    <property type="entry name" value="2Fe2S_fd_BS"/>
</dbReference>
<dbReference type="Gene3D" id="1.10.150.120">
    <property type="entry name" value="[2Fe-2S]-binding domain"/>
    <property type="match status" value="1"/>
</dbReference>
<dbReference type="InterPro" id="IPR002888">
    <property type="entry name" value="2Fe-2S-bd"/>
</dbReference>
<dbReference type="InterPro" id="IPR010419">
    <property type="entry name" value="CO_DH_gsu"/>
</dbReference>
<dbReference type="InterPro" id="IPR012675">
    <property type="entry name" value="Beta-grasp_dom_sf"/>
</dbReference>
<dbReference type="GO" id="GO:0043885">
    <property type="term" value="F:anaerobic carbon-monoxide dehydrogenase activity"/>
    <property type="evidence" value="ECO:0007669"/>
    <property type="project" value="UniProtKB-EC"/>
</dbReference>